<feature type="transmembrane region" description="Helical" evidence="9">
    <location>
        <begin position="62"/>
        <end position="83"/>
    </location>
</feature>
<keyword evidence="12" id="KW-1185">Reference proteome</keyword>
<evidence type="ECO:0000256" key="9">
    <source>
        <dbReference type="RuleBase" id="RU367061"/>
    </source>
</evidence>
<organism evidence="11 12">
    <name type="scientific">Habropoda laboriosa</name>
    <dbReference type="NCBI Taxonomy" id="597456"/>
    <lineage>
        <taxon>Eukaryota</taxon>
        <taxon>Metazoa</taxon>
        <taxon>Ecdysozoa</taxon>
        <taxon>Arthropoda</taxon>
        <taxon>Hexapoda</taxon>
        <taxon>Insecta</taxon>
        <taxon>Pterygota</taxon>
        <taxon>Neoptera</taxon>
        <taxon>Endopterygota</taxon>
        <taxon>Hymenoptera</taxon>
        <taxon>Apocrita</taxon>
        <taxon>Aculeata</taxon>
        <taxon>Apoidea</taxon>
        <taxon>Anthophila</taxon>
        <taxon>Apidae</taxon>
        <taxon>Habropoda</taxon>
    </lineage>
</organism>
<accession>A0A0L7QWC7</accession>
<evidence type="ECO:0000259" key="10">
    <source>
        <dbReference type="PROSITE" id="PS50869"/>
    </source>
</evidence>
<evidence type="ECO:0000313" key="12">
    <source>
        <dbReference type="Proteomes" id="UP000053825"/>
    </source>
</evidence>
<dbReference type="PANTHER" id="PTHR10962">
    <property type="entry name" value="INTEGRAL TRANSMEMBRANE PROTEIN 2"/>
    <property type="match status" value="1"/>
</dbReference>
<evidence type="ECO:0000313" key="11">
    <source>
        <dbReference type="EMBL" id="KOC62938.1"/>
    </source>
</evidence>
<evidence type="ECO:0000256" key="8">
    <source>
        <dbReference type="ARBA" id="ARBA00023180"/>
    </source>
</evidence>
<dbReference type="EMBL" id="KQ414714">
    <property type="protein sequence ID" value="KOC62938.1"/>
    <property type="molecule type" value="Genomic_DNA"/>
</dbReference>
<feature type="domain" description="BRICHOS" evidence="10">
    <location>
        <begin position="155"/>
        <end position="250"/>
    </location>
</feature>
<name>A0A0L7QWC7_9HYME</name>
<dbReference type="PROSITE" id="PS50869">
    <property type="entry name" value="BRICHOS"/>
    <property type="match status" value="1"/>
</dbReference>
<proteinExistence type="inferred from homology"/>
<keyword evidence="4 9" id="KW-0735">Signal-anchor</keyword>
<dbReference type="Pfam" id="PF04089">
    <property type="entry name" value="BRICHOS"/>
    <property type="match status" value="1"/>
</dbReference>
<dbReference type="GO" id="GO:0070062">
    <property type="term" value="C:extracellular exosome"/>
    <property type="evidence" value="ECO:0007669"/>
    <property type="project" value="TreeGrafter"/>
</dbReference>
<dbReference type="OrthoDB" id="9982095at2759"/>
<protein>
    <recommendedName>
        <fullName evidence="9">Integral membrane protein 2</fullName>
    </recommendedName>
</protein>
<evidence type="ECO:0000256" key="6">
    <source>
        <dbReference type="ARBA" id="ARBA00023136"/>
    </source>
</evidence>
<evidence type="ECO:0000256" key="2">
    <source>
        <dbReference type="ARBA" id="ARBA00006794"/>
    </source>
</evidence>
<evidence type="ECO:0000256" key="4">
    <source>
        <dbReference type="ARBA" id="ARBA00022968"/>
    </source>
</evidence>
<keyword evidence="7" id="KW-1015">Disulfide bond</keyword>
<dbReference type="STRING" id="597456.A0A0L7QWC7"/>
<evidence type="ECO:0000256" key="5">
    <source>
        <dbReference type="ARBA" id="ARBA00022989"/>
    </source>
</evidence>
<dbReference type="Proteomes" id="UP000053825">
    <property type="component" value="Unassembled WGS sequence"/>
</dbReference>
<keyword evidence="6 9" id="KW-0472">Membrane</keyword>
<comment type="similarity">
    <text evidence="2 9">Belongs to the ITM2 family.</text>
</comment>
<keyword evidence="3 9" id="KW-0812">Transmembrane</keyword>
<comment type="subcellular location">
    <subcellularLocation>
        <location evidence="1 9">Membrane</location>
        <topology evidence="1 9">Single-pass type II membrane protein</topology>
    </subcellularLocation>
</comment>
<evidence type="ECO:0000256" key="3">
    <source>
        <dbReference type="ARBA" id="ARBA00022692"/>
    </source>
</evidence>
<keyword evidence="5 9" id="KW-1133">Transmembrane helix</keyword>
<sequence length="295" mass="33802">MTIITKAITEKKADEKEQPVFVEENAVENGKRDAEAQDLKSVKGPYFVSRKSIYRIHVTSTFLLFLVALMIFIIGVIGGLYLYRQYAQTQMHRFRTGWYSIPYDNTDKLPYTRDAVHQSFIANSDLILKSLTKATEQEAVDIEKNNEIKIDVPDFRGGRQGRFIHDFNVSKTGIIDIDGQCCFVMPLNRQTVLPPRNMYDLLRKMYNGYYEVNTEIVRQTMKVVTPPITDLSVLGTYIARECQDLPTYMLTEVNSNVVKRSISSGVFGQFAGKNIIEFDILNLDDVDIYKKSSQD</sequence>
<dbReference type="GO" id="GO:0005886">
    <property type="term" value="C:plasma membrane"/>
    <property type="evidence" value="ECO:0007669"/>
    <property type="project" value="UniProtKB-UniRule"/>
</dbReference>
<evidence type="ECO:0000256" key="1">
    <source>
        <dbReference type="ARBA" id="ARBA00004606"/>
    </source>
</evidence>
<keyword evidence="9" id="KW-1003">Cell membrane</keyword>
<gene>
    <name evidence="11" type="ORF">WH47_03129</name>
</gene>
<reference evidence="11 12" key="1">
    <citation type="submission" date="2015-07" db="EMBL/GenBank/DDBJ databases">
        <title>The genome of Habropoda laboriosa.</title>
        <authorList>
            <person name="Pan H."/>
            <person name="Kapheim K."/>
        </authorList>
    </citation>
    <scope>NUCLEOTIDE SEQUENCE [LARGE SCALE GENOMIC DNA]</scope>
    <source>
        <strain evidence="11">0110345459</strain>
    </source>
</reference>
<dbReference type="AlphaFoldDB" id="A0A0L7QWC7"/>
<dbReference type="PANTHER" id="PTHR10962:SF1">
    <property type="entry name" value="INTEGRAL MEMBRANE PROTEIN 2"/>
    <property type="match status" value="1"/>
</dbReference>
<dbReference type="InterPro" id="IPR007084">
    <property type="entry name" value="BRICHOS_dom"/>
</dbReference>
<dbReference type="GO" id="GO:0042985">
    <property type="term" value="P:negative regulation of amyloid precursor protein biosynthetic process"/>
    <property type="evidence" value="ECO:0007669"/>
    <property type="project" value="TreeGrafter"/>
</dbReference>
<dbReference type="SMART" id="SM01039">
    <property type="entry name" value="BRICHOS"/>
    <property type="match status" value="1"/>
</dbReference>
<evidence type="ECO:0000256" key="7">
    <source>
        <dbReference type="ARBA" id="ARBA00023157"/>
    </source>
</evidence>
<dbReference type="InterPro" id="IPR040145">
    <property type="entry name" value="ITM2"/>
</dbReference>
<keyword evidence="8" id="KW-0325">Glycoprotein</keyword>
<dbReference type="GO" id="GO:0005794">
    <property type="term" value="C:Golgi apparatus"/>
    <property type="evidence" value="ECO:0007669"/>
    <property type="project" value="TreeGrafter"/>
</dbReference>
<dbReference type="GO" id="GO:0001540">
    <property type="term" value="F:amyloid-beta binding"/>
    <property type="evidence" value="ECO:0007669"/>
    <property type="project" value="TreeGrafter"/>
</dbReference>